<dbReference type="GO" id="GO:0007165">
    <property type="term" value="P:signal transduction"/>
    <property type="evidence" value="ECO:0007669"/>
    <property type="project" value="InterPro"/>
</dbReference>
<dbReference type="InterPro" id="IPR002182">
    <property type="entry name" value="NB-ARC"/>
</dbReference>
<sequence>MKRKWNSFPDLASGDDGELPGAEFEVFLNFGELDTCLGFTDCLYHAMDGAGVHVFRDEEGIQKGEEIGGELLHAIDNSKVYVTIFSRDYASSAECLRELAHIMKRYRGSSGKVILPIFYNVGAHDVELQTGVYDEALKEHEDRFGSDVVQRWKEALIEVARIEGWDLKDKGEGAVIKQIVDEVLTRLKKRQRNLPDHLIGIHDHFKDMTCLLQKGSPDVRFVVIHGMGGIGKTTLAEAVFNQISHQFCGHSFLSNVRESSQDDKIRELQWRLLSDILKFRPPRIYEANDGVNMLKKRFRHKKVLIVLDDIDNRNQLMTLAGKHDWFGPGSRIIITTRDIRSLSINKGRPRDSDCIQHGEFYTYEMKEMPLHHALQLFSEHAFRRATPPTDYANLATKIVKTTGGFPLALKVIGSSLCYKSEAVWEDTLEKLIKMPQREGTSNLNSQSRELQNLQERLVFKDRESLVEIDLSIANQEHLQCLEIRRRNRLGSLLEEASTEIGPCGVPQSLPDSMGNLRFLTTLKMVNLELFELPETIGKLKSLLQLELGGMMKISGLPHFIGDLKMLRKMVLYRAPIEKVPDSIGGLESLIELNLENTDIIELPTCIGN</sequence>
<dbReference type="GO" id="GO:0043531">
    <property type="term" value="F:ADP binding"/>
    <property type="evidence" value="ECO:0007669"/>
    <property type="project" value="InterPro"/>
</dbReference>
<dbReference type="Gene3D" id="1.10.8.430">
    <property type="entry name" value="Helical domain of apoptotic protease-activating factors"/>
    <property type="match status" value="1"/>
</dbReference>
<gene>
    <name evidence="3" type="ORF">BT93_L1168</name>
</gene>
<dbReference type="InterPro" id="IPR035897">
    <property type="entry name" value="Toll_tir_struct_dom_sf"/>
</dbReference>
<dbReference type="OrthoDB" id="1357022at2759"/>
<evidence type="ECO:0000313" key="3">
    <source>
        <dbReference type="EMBL" id="KAF7849163.1"/>
    </source>
</evidence>
<dbReference type="Gramene" id="rna-gnl|WGS:JABURB|Cocit.L1168.1">
    <property type="protein sequence ID" value="cds-KAF7849163.1"/>
    <property type="gene ID" value="gene-BT93_L1168"/>
</dbReference>
<dbReference type="EMBL" id="MU089850">
    <property type="protein sequence ID" value="KAF7849163.1"/>
    <property type="molecule type" value="Genomic_DNA"/>
</dbReference>
<dbReference type="AlphaFoldDB" id="A0A8T0CNL8"/>
<protein>
    <recommendedName>
        <fullName evidence="2">TIR domain-containing protein</fullName>
    </recommendedName>
</protein>
<dbReference type="PANTHER" id="PTHR11017:SF570">
    <property type="entry name" value="DISEASE RESISTANCE PROTEIN (TIR-NBS CLASS)-RELATED"/>
    <property type="match status" value="1"/>
</dbReference>
<organism evidence="3 4">
    <name type="scientific">Corymbia citriodora subsp. variegata</name>
    <dbReference type="NCBI Taxonomy" id="360336"/>
    <lineage>
        <taxon>Eukaryota</taxon>
        <taxon>Viridiplantae</taxon>
        <taxon>Streptophyta</taxon>
        <taxon>Embryophyta</taxon>
        <taxon>Tracheophyta</taxon>
        <taxon>Spermatophyta</taxon>
        <taxon>Magnoliopsida</taxon>
        <taxon>eudicotyledons</taxon>
        <taxon>Gunneridae</taxon>
        <taxon>Pentapetalae</taxon>
        <taxon>rosids</taxon>
        <taxon>malvids</taxon>
        <taxon>Myrtales</taxon>
        <taxon>Myrtaceae</taxon>
        <taxon>Myrtoideae</taxon>
        <taxon>Eucalypteae</taxon>
        <taxon>Corymbia</taxon>
    </lineage>
</organism>
<dbReference type="SMART" id="SM00255">
    <property type="entry name" value="TIR"/>
    <property type="match status" value="1"/>
</dbReference>
<evidence type="ECO:0000259" key="2">
    <source>
        <dbReference type="PROSITE" id="PS50104"/>
    </source>
</evidence>
<proteinExistence type="predicted"/>
<dbReference type="PROSITE" id="PS50104">
    <property type="entry name" value="TIR"/>
    <property type="match status" value="1"/>
</dbReference>
<evidence type="ECO:0000256" key="1">
    <source>
        <dbReference type="SAM" id="Coils"/>
    </source>
</evidence>
<dbReference type="Gene3D" id="3.40.50.10140">
    <property type="entry name" value="Toll/interleukin-1 receptor homology (TIR) domain"/>
    <property type="match status" value="1"/>
</dbReference>
<feature type="coiled-coil region" evidence="1">
    <location>
        <begin position="436"/>
        <end position="463"/>
    </location>
</feature>
<dbReference type="Gene3D" id="3.40.50.300">
    <property type="entry name" value="P-loop containing nucleotide triphosphate hydrolases"/>
    <property type="match status" value="1"/>
</dbReference>
<dbReference type="GO" id="GO:0006952">
    <property type="term" value="P:defense response"/>
    <property type="evidence" value="ECO:0007669"/>
    <property type="project" value="InterPro"/>
</dbReference>
<dbReference type="SUPFAM" id="SSF52058">
    <property type="entry name" value="L domain-like"/>
    <property type="match status" value="1"/>
</dbReference>
<dbReference type="PANTHER" id="PTHR11017">
    <property type="entry name" value="LEUCINE-RICH REPEAT-CONTAINING PROTEIN"/>
    <property type="match status" value="1"/>
</dbReference>
<reference evidence="3" key="1">
    <citation type="submission" date="2020-05" db="EMBL/GenBank/DDBJ databases">
        <title>WGS assembly of Corymbia citriodora subspecies variegata.</title>
        <authorList>
            <person name="Barry K."/>
            <person name="Hundley H."/>
            <person name="Shu S."/>
            <person name="Jenkins J."/>
            <person name="Grimwood J."/>
            <person name="Baten A."/>
        </authorList>
    </citation>
    <scope>NUCLEOTIDE SEQUENCE</scope>
    <source>
        <strain evidence="3">CV2-018</strain>
    </source>
</reference>
<evidence type="ECO:0000313" key="4">
    <source>
        <dbReference type="Proteomes" id="UP000806378"/>
    </source>
</evidence>
<dbReference type="InterPro" id="IPR044974">
    <property type="entry name" value="Disease_R_plants"/>
</dbReference>
<dbReference type="Pfam" id="PF00931">
    <property type="entry name" value="NB-ARC"/>
    <property type="match status" value="1"/>
</dbReference>
<dbReference type="InterPro" id="IPR032675">
    <property type="entry name" value="LRR_dom_sf"/>
</dbReference>
<dbReference type="InterPro" id="IPR042197">
    <property type="entry name" value="Apaf_helical"/>
</dbReference>
<dbReference type="SUPFAM" id="SSF52540">
    <property type="entry name" value="P-loop containing nucleoside triphosphate hydrolases"/>
    <property type="match status" value="1"/>
</dbReference>
<dbReference type="Pfam" id="PF01582">
    <property type="entry name" value="TIR"/>
    <property type="match status" value="1"/>
</dbReference>
<dbReference type="InterPro" id="IPR027417">
    <property type="entry name" value="P-loop_NTPase"/>
</dbReference>
<feature type="domain" description="TIR" evidence="2">
    <location>
        <begin position="22"/>
        <end position="187"/>
    </location>
</feature>
<accession>A0A8T0CNL8</accession>
<keyword evidence="4" id="KW-1185">Reference proteome</keyword>
<dbReference type="Gene3D" id="3.80.10.10">
    <property type="entry name" value="Ribonuclease Inhibitor"/>
    <property type="match status" value="1"/>
</dbReference>
<dbReference type="InterPro" id="IPR000157">
    <property type="entry name" value="TIR_dom"/>
</dbReference>
<dbReference type="PRINTS" id="PR00364">
    <property type="entry name" value="DISEASERSIST"/>
</dbReference>
<name>A0A8T0CNL8_CORYI</name>
<keyword evidence="1" id="KW-0175">Coiled coil</keyword>
<dbReference type="Proteomes" id="UP000806378">
    <property type="component" value="Unassembled WGS sequence"/>
</dbReference>
<dbReference type="SUPFAM" id="SSF52200">
    <property type="entry name" value="Toll/Interleukin receptor TIR domain"/>
    <property type="match status" value="1"/>
</dbReference>
<comment type="caution">
    <text evidence="3">The sequence shown here is derived from an EMBL/GenBank/DDBJ whole genome shotgun (WGS) entry which is preliminary data.</text>
</comment>